<keyword evidence="6" id="KW-0472">Membrane</keyword>
<dbReference type="Gene3D" id="1.10.246.120">
    <property type="match status" value="1"/>
</dbReference>
<dbReference type="PROSITE" id="PS51205">
    <property type="entry name" value="VPS9"/>
    <property type="match status" value="1"/>
</dbReference>
<dbReference type="GO" id="GO:0016020">
    <property type="term" value="C:membrane"/>
    <property type="evidence" value="ECO:0007669"/>
    <property type="project" value="UniProtKB-SubCell"/>
</dbReference>
<keyword evidence="4" id="KW-0254">Endocytosis</keyword>
<keyword evidence="10" id="KW-1185">Reference proteome</keyword>
<dbReference type="GO" id="GO:0005085">
    <property type="term" value="F:guanyl-nucleotide exchange factor activity"/>
    <property type="evidence" value="ECO:0007669"/>
    <property type="project" value="UniProtKB-KW"/>
</dbReference>
<evidence type="ECO:0000256" key="6">
    <source>
        <dbReference type="ARBA" id="ARBA00023136"/>
    </source>
</evidence>
<dbReference type="InterPro" id="IPR003123">
    <property type="entry name" value="VPS9"/>
</dbReference>
<feature type="compositionally biased region" description="Low complexity" evidence="7">
    <location>
        <begin position="1070"/>
        <end position="1090"/>
    </location>
</feature>
<dbReference type="FunFam" id="1.20.1050.80:FF:000001">
    <property type="entry name" value="GTPase-activating protein and VPS9 domain-containing protein 1 isoform X1"/>
    <property type="match status" value="1"/>
</dbReference>
<comment type="similarity">
    <text evidence="2">Belongs to the GAPVD1 family.</text>
</comment>
<evidence type="ECO:0000256" key="1">
    <source>
        <dbReference type="ARBA" id="ARBA00004170"/>
    </source>
</evidence>
<dbReference type="GO" id="GO:0030139">
    <property type="term" value="C:endocytic vesicle"/>
    <property type="evidence" value="ECO:0007669"/>
    <property type="project" value="TreeGrafter"/>
</dbReference>
<dbReference type="GO" id="GO:0051049">
    <property type="term" value="P:regulation of transport"/>
    <property type="evidence" value="ECO:0007669"/>
    <property type="project" value="UniProtKB-ARBA"/>
</dbReference>
<feature type="compositionally biased region" description="Basic and acidic residues" evidence="7">
    <location>
        <begin position="1187"/>
        <end position="1228"/>
    </location>
</feature>
<dbReference type="PROSITE" id="PS50018">
    <property type="entry name" value="RAS_GTPASE_ACTIV_2"/>
    <property type="match status" value="1"/>
</dbReference>
<dbReference type="OrthoDB" id="10264848at2759"/>
<proteinExistence type="inferred from homology"/>
<feature type="compositionally biased region" description="Polar residues" evidence="7">
    <location>
        <begin position="494"/>
        <end position="514"/>
    </location>
</feature>
<dbReference type="InParanoid" id="A0A1S3KDH6"/>
<dbReference type="GeneID" id="106180754"/>
<keyword evidence="5" id="KW-0344">Guanine-nucleotide releasing factor</keyword>
<dbReference type="GO" id="GO:0005829">
    <property type="term" value="C:cytosol"/>
    <property type="evidence" value="ECO:0007669"/>
    <property type="project" value="TreeGrafter"/>
</dbReference>
<dbReference type="InterPro" id="IPR001936">
    <property type="entry name" value="RasGAP_dom"/>
</dbReference>
<dbReference type="Pfam" id="PF00616">
    <property type="entry name" value="RasGAP"/>
    <property type="match status" value="1"/>
</dbReference>
<dbReference type="SMART" id="SM00167">
    <property type="entry name" value="VPS9"/>
    <property type="match status" value="1"/>
</dbReference>
<dbReference type="InterPro" id="IPR041545">
    <property type="entry name" value="DUF5601"/>
</dbReference>
<dbReference type="InterPro" id="IPR045046">
    <property type="entry name" value="Vps9-like"/>
</dbReference>
<keyword evidence="3" id="KW-0343">GTPase activation</keyword>
<gene>
    <name evidence="11" type="primary">LOC106180754</name>
</gene>
<feature type="region of interest" description="Disordered" evidence="7">
    <location>
        <begin position="777"/>
        <end position="801"/>
    </location>
</feature>
<accession>A0A1S3KDH6</accession>
<feature type="region of interest" description="Disordered" evidence="7">
    <location>
        <begin position="627"/>
        <end position="653"/>
    </location>
</feature>
<evidence type="ECO:0000259" key="9">
    <source>
        <dbReference type="PROSITE" id="PS51205"/>
    </source>
</evidence>
<dbReference type="Proteomes" id="UP000085678">
    <property type="component" value="Unplaced"/>
</dbReference>
<dbReference type="SUPFAM" id="SSF109993">
    <property type="entry name" value="VPS9 domain"/>
    <property type="match status" value="1"/>
</dbReference>
<feature type="region of interest" description="Disordered" evidence="7">
    <location>
        <begin position="1023"/>
        <end position="1108"/>
    </location>
</feature>
<dbReference type="Pfam" id="PF02204">
    <property type="entry name" value="VPS9"/>
    <property type="match status" value="1"/>
</dbReference>
<name>A0A1S3KDH6_LINAN</name>
<dbReference type="Gene3D" id="1.20.1050.80">
    <property type="entry name" value="VPS9 domain"/>
    <property type="match status" value="1"/>
</dbReference>
<dbReference type="InterPro" id="IPR037191">
    <property type="entry name" value="VPS9_dom_sf"/>
</dbReference>
<dbReference type="SUPFAM" id="SSF48350">
    <property type="entry name" value="GTPase activation domain, GAP"/>
    <property type="match status" value="1"/>
</dbReference>
<dbReference type="GO" id="GO:0005096">
    <property type="term" value="F:GTPase activator activity"/>
    <property type="evidence" value="ECO:0007669"/>
    <property type="project" value="UniProtKB-KW"/>
</dbReference>
<dbReference type="CDD" id="cd05129">
    <property type="entry name" value="RasGAP_RAP6"/>
    <property type="match status" value="1"/>
</dbReference>
<sequence>MAAQFDKLLELARHLKQERLYVHSEREHIQKLNEEIGKVAEQLFHTAWIAKQQRLNLNQLILGSREMSPAVVCHKANQLDLANFIDSYKYLNYHDSKYGEFLQQLRDRPAVVASCLVAGTKQNQEKGQKMTQILMSSLYGNCVMQEDEILVLQLLKSLIQIQLAKSNDPCKMLRRGNCTFSAVFRLLIESLFSVKLFLTAALHKPVMQLLMEDEWFYDIDPEKALVRFPSADKLKRFGEAGSPQYDEKVKNYREFTISKLHTLTERFISSIKNSMYCFPQSLCWLVSQMYRILSEENHLSTTEARTVCGDLVFAIFICPAICDPEPYGLTLDAPVSYIARHNLMQVAQILQVLTISKLEDIDPRIQDLYGKFERGCVSSILDNMIESEVSDSPAHSPLQLHGVGRTAVLLTPAQLRMVINFLTEVQSDLNENSQERKLVESLLGDLPANSPLMAQLSVANAAIRNTGVVTPVATPPGTPSQDRKNSKVNKKRSFTNLSGNVGNSDDSGEDSLSLQDVDPQEDVLVIVTNQQTEVPGMLVEEKVLRMEMRRRRGKVDSLPGEDLDGDGEPEVVEKRTRFSLSHDQDSIGNTSDYLEAISEAASSHSVGSVELDDDENDVTDNFSDMLSANVSGRGTPNISGRDTPVSHTDSIGPEEELPRVQDLPITIRKRDREDVTERFGKFDIKSEYEKDETKSTVSDTWSTDVLASDSEPPERDQLERLEEVAEEIICQNLLGVPFQDPKRHASEMSETASDAWSTDVLASETGESQVDRLLELDTDDTVSVSSKSQAADEGSEVDQREDQIAEVDALEGAIGGVPPPTNTSEESASFFFGNSSDDLPDAGVPPQVVMRRHVGNTSREVRWDENRSRVVSQMVENYSRIEETKYEYTSSQRISDSLQHAQGRVGSVLYSVDPVRQAQYDQQSIRPAVPPSLDQTWLPEGHLNQRRVLNGPISEEDIFEDRGRESRIFISGQSEFSLPGATATSLSVDMLSDNIDNLKLTEQQNVNIDENRLSTAVTLFDPLMQEGPKNDTTGAPSINDPVPNISLLQAPPIPPRTQDLIPNLVDNFDSSYGSGSRGSGLSTLSNGTETTRSHSSTDESQSGTGAAGVSTVQLIDHVTEGKEKTANEIQFSKAQEVTVVPSAGAIPKRRNQNSQHEEDDRHDRKKLSIFKSVKEKISKGVRRKGSKAQDVKEDLTLSVPRDRESPRHKDRGDGKTSPHDESENKDEAGGGISTPPVQDANSSIDDILAKYRKKVSIELEPAEQSSSSKSEEVEEEEGPPMYDPNNLEGCQAFSDAKKKLRLVLSTTDFHTLPLLTGLNCASPGAGNEAPGQKKENQVCAVLKVQLAEAINLQDKDLIAQLHEAIRCLQSFDNDGVKKLLKSLCEEYRSRAAYIAYLTRCKQGLLTTRSHLERLLNRIHRDKETCNKYFTSVLVRLFMEKRERSINLLLKEFQKLKASDEKTDYVQDFLNTLYRDMEQDPVWQAASESQLEDAELAIERTVMSHIYTLAMYPNGDMDISRDQILHQHMSRLSKVITPNHKSLRIPKSYRHECPWPSAQAELQMINVYKTPKDKLRCVLRCSSTIMNLLSMANERSVPAADDFMPVLIFVIIKANPPSMLSTVQYVNSFYERRLTGEEQYWWMQFSSAIEFIKTMD</sequence>
<feature type="domain" description="VPS9" evidence="9">
    <location>
        <begin position="1518"/>
        <end position="1655"/>
    </location>
</feature>
<dbReference type="FunCoup" id="A0A1S3KDH6">
    <property type="interactions" value="2938"/>
</dbReference>
<feature type="region of interest" description="Disordered" evidence="7">
    <location>
        <begin position="689"/>
        <end position="718"/>
    </location>
</feature>
<reference evidence="11" key="1">
    <citation type="submission" date="2025-08" db="UniProtKB">
        <authorList>
            <consortium name="RefSeq"/>
        </authorList>
    </citation>
    <scope>IDENTIFICATION</scope>
    <source>
        <tissue evidence="11">Gonads</tissue>
    </source>
</reference>
<evidence type="ECO:0000259" key="8">
    <source>
        <dbReference type="PROSITE" id="PS50018"/>
    </source>
</evidence>
<feature type="region of interest" description="Disordered" evidence="7">
    <location>
        <begin position="1140"/>
        <end position="1242"/>
    </location>
</feature>
<evidence type="ECO:0000256" key="2">
    <source>
        <dbReference type="ARBA" id="ARBA00008489"/>
    </source>
</evidence>
<feature type="region of interest" description="Disordered" evidence="7">
    <location>
        <begin position="469"/>
        <end position="514"/>
    </location>
</feature>
<protein>
    <submittedName>
        <fullName evidence="11">GTPase-activating protein and VPS9 domain-containing protein 1</fullName>
    </submittedName>
</protein>
<dbReference type="KEGG" id="lak:106180754"/>
<dbReference type="InterPro" id="IPR008936">
    <property type="entry name" value="Rho_GTPase_activation_prot"/>
</dbReference>
<dbReference type="GO" id="GO:0031267">
    <property type="term" value="F:small GTPase binding"/>
    <property type="evidence" value="ECO:0007669"/>
    <property type="project" value="TreeGrafter"/>
</dbReference>
<organism evidence="10 11">
    <name type="scientific">Lingula anatina</name>
    <name type="common">Brachiopod</name>
    <name type="synonym">Lingula unguis</name>
    <dbReference type="NCBI Taxonomy" id="7574"/>
    <lineage>
        <taxon>Eukaryota</taxon>
        <taxon>Metazoa</taxon>
        <taxon>Spiralia</taxon>
        <taxon>Lophotrochozoa</taxon>
        <taxon>Brachiopoda</taxon>
        <taxon>Linguliformea</taxon>
        <taxon>Lingulata</taxon>
        <taxon>Lingulida</taxon>
        <taxon>Linguloidea</taxon>
        <taxon>Lingulidae</taxon>
        <taxon>Lingula</taxon>
    </lineage>
</organism>
<evidence type="ECO:0000256" key="7">
    <source>
        <dbReference type="SAM" id="MobiDB-lite"/>
    </source>
</evidence>
<dbReference type="STRING" id="7574.A0A1S3KDH6"/>
<evidence type="ECO:0000313" key="11">
    <source>
        <dbReference type="RefSeq" id="XP_013420311.1"/>
    </source>
</evidence>
<evidence type="ECO:0000256" key="3">
    <source>
        <dbReference type="ARBA" id="ARBA00022468"/>
    </source>
</evidence>
<dbReference type="PANTHER" id="PTHR23101">
    <property type="entry name" value="RAB GDP/GTP EXCHANGE FACTOR"/>
    <property type="match status" value="1"/>
</dbReference>
<evidence type="ECO:0000313" key="10">
    <source>
        <dbReference type="Proteomes" id="UP000085678"/>
    </source>
</evidence>
<dbReference type="Gene3D" id="1.10.506.10">
    <property type="entry name" value="GTPase Activation - p120gap, domain 1"/>
    <property type="match status" value="1"/>
</dbReference>
<dbReference type="PANTHER" id="PTHR23101:SF25">
    <property type="entry name" value="GTPASE-ACTIVATING PROTEIN AND VPS9 DOMAIN-CONTAINING PROTEIN 1"/>
    <property type="match status" value="1"/>
</dbReference>
<dbReference type="GO" id="GO:0006897">
    <property type="term" value="P:endocytosis"/>
    <property type="evidence" value="ECO:0007669"/>
    <property type="project" value="UniProtKB-KW"/>
</dbReference>
<dbReference type="Pfam" id="PF18151">
    <property type="entry name" value="DUF5601"/>
    <property type="match status" value="1"/>
</dbReference>
<evidence type="ECO:0000256" key="5">
    <source>
        <dbReference type="ARBA" id="ARBA00022658"/>
    </source>
</evidence>
<dbReference type="RefSeq" id="XP_013420311.1">
    <property type="nucleotide sequence ID" value="XM_013564857.1"/>
</dbReference>
<feature type="compositionally biased region" description="Polar residues" evidence="7">
    <location>
        <begin position="627"/>
        <end position="649"/>
    </location>
</feature>
<feature type="region of interest" description="Disordered" evidence="7">
    <location>
        <begin position="1258"/>
        <end position="1289"/>
    </location>
</feature>
<feature type="compositionally biased region" description="Polar residues" evidence="7">
    <location>
        <begin position="695"/>
        <end position="705"/>
    </location>
</feature>
<feature type="domain" description="Ras-GAP" evidence="8">
    <location>
        <begin position="146"/>
        <end position="355"/>
    </location>
</feature>
<comment type="subcellular location">
    <subcellularLocation>
        <location evidence="1">Membrane</location>
        <topology evidence="1">Peripheral membrane protein</topology>
    </subcellularLocation>
</comment>
<evidence type="ECO:0000256" key="4">
    <source>
        <dbReference type="ARBA" id="ARBA00022583"/>
    </source>
</evidence>